<proteinExistence type="predicted"/>
<evidence type="ECO:0000313" key="2">
    <source>
        <dbReference type="Proteomes" id="UP000243217"/>
    </source>
</evidence>
<protein>
    <submittedName>
        <fullName evidence="1">Uncharacterized protein</fullName>
    </submittedName>
</protein>
<organism evidence="1 2">
    <name type="scientific">Thraustotheca clavata</name>
    <dbReference type="NCBI Taxonomy" id="74557"/>
    <lineage>
        <taxon>Eukaryota</taxon>
        <taxon>Sar</taxon>
        <taxon>Stramenopiles</taxon>
        <taxon>Oomycota</taxon>
        <taxon>Saprolegniomycetes</taxon>
        <taxon>Saprolegniales</taxon>
        <taxon>Achlyaceae</taxon>
        <taxon>Thraustotheca</taxon>
    </lineage>
</organism>
<keyword evidence="2" id="KW-1185">Reference proteome</keyword>
<accession>A0A1W0A2Z1</accession>
<dbReference type="EMBL" id="JNBS01000618">
    <property type="protein sequence ID" value="OQS04410.1"/>
    <property type="molecule type" value="Genomic_DNA"/>
</dbReference>
<evidence type="ECO:0000313" key="1">
    <source>
        <dbReference type="EMBL" id="OQS04410.1"/>
    </source>
</evidence>
<gene>
    <name evidence="1" type="ORF">THRCLA_20890</name>
</gene>
<dbReference type="Proteomes" id="UP000243217">
    <property type="component" value="Unassembled WGS sequence"/>
</dbReference>
<comment type="caution">
    <text evidence="1">The sequence shown here is derived from an EMBL/GenBank/DDBJ whole genome shotgun (WGS) entry which is preliminary data.</text>
</comment>
<name>A0A1W0A2Z1_9STRA</name>
<reference evidence="1 2" key="1">
    <citation type="journal article" date="2014" name="Genome Biol. Evol.">
        <title>The secreted proteins of Achlya hypogyna and Thraustotheca clavata identify the ancestral oomycete secretome and reveal gene acquisitions by horizontal gene transfer.</title>
        <authorList>
            <person name="Misner I."/>
            <person name="Blouin N."/>
            <person name="Leonard G."/>
            <person name="Richards T.A."/>
            <person name="Lane C.E."/>
        </authorList>
    </citation>
    <scope>NUCLEOTIDE SEQUENCE [LARGE SCALE GENOMIC DNA]</scope>
    <source>
        <strain evidence="1 2">ATCC 34112</strain>
    </source>
</reference>
<sequence length="161" mass="18085">MDRKGGGVILFDANDVRWSGVSNSNDRGSIMLDLSYVYDTVGVGSNRSTDSALTSITRRSVDGTIHKLSIDSMGRPSRDEIYRPSNNDICRPTAISISKSYDTQDSSAHTSSSSYELDRWTISQRRASSSVQKPKKWYSPAKQIIKSIFRHENKQKHENVH</sequence>
<dbReference type="AlphaFoldDB" id="A0A1W0A2Z1"/>